<keyword evidence="1" id="KW-1133">Transmembrane helix</keyword>
<evidence type="ECO:0000313" key="3">
    <source>
        <dbReference type="Proteomes" id="UP000245790"/>
    </source>
</evidence>
<reference evidence="2 3" key="1">
    <citation type="submission" date="2018-05" db="EMBL/GenBank/DDBJ databases">
        <title>Genomic Encyclopedia of Type Strains, Phase IV (KMG-IV): sequencing the most valuable type-strain genomes for metagenomic binning, comparative biology and taxonomic classification.</title>
        <authorList>
            <person name="Goeker M."/>
        </authorList>
    </citation>
    <scope>NUCLEOTIDE SEQUENCE [LARGE SCALE GENOMIC DNA]</scope>
    <source>
        <strain evidence="2 3">DSM 25350</strain>
    </source>
</reference>
<dbReference type="RefSeq" id="WP_109762438.1">
    <property type="nucleotide sequence ID" value="NZ_QGGU01000003.1"/>
</dbReference>
<dbReference type="OrthoDB" id="9776275at2"/>
<organism evidence="2 3">
    <name type="scientific">Pleionea mediterranea</name>
    <dbReference type="NCBI Taxonomy" id="523701"/>
    <lineage>
        <taxon>Bacteria</taxon>
        <taxon>Pseudomonadati</taxon>
        <taxon>Pseudomonadota</taxon>
        <taxon>Gammaproteobacteria</taxon>
        <taxon>Oceanospirillales</taxon>
        <taxon>Pleioneaceae</taxon>
        <taxon>Pleionea</taxon>
    </lineage>
</organism>
<feature type="transmembrane region" description="Helical" evidence="1">
    <location>
        <begin position="12"/>
        <end position="32"/>
    </location>
</feature>
<sequence length="349" mass="38953">MTALKSDNITQCINRLVTAPFVLLVLVTTAGLNKLSANENDSSFNFFTATFENDLFVGEDNGYTNGFGLTFATGPFDEFTQDNTPSWLHRVIEPIYINTLPDKQRGIAHMFFQRMQTPDDIEQRELINDDLPYAGLLAWQGIFYAWDDHVADQLSLYLGVVGPASYAEKTQNIVHDVLGSDNPKGWDNQIGNEAVFKVEADRVWNIYRTDGALQYDVIGFSGAAIGTMDSHIKSGIAIRLGKNLDTSFPTFSLQTDRQVNPLAMTDAADFYLFAGVQLKYVFNDIMINGNTFKNSHSVPIKNTLNQFSFGGVWSINSIAIVFQFSTLSSRTTILDAREKFGALSITYQY</sequence>
<evidence type="ECO:0000313" key="2">
    <source>
        <dbReference type="EMBL" id="PWK53291.1"/>
    </source>
</evidence>
<name>A0A316FX59_9GAMM</name>
<dbReference type="InterPro" id="IPR037107">
    <property type="entry name" value="Put_OMP_sf"/>
</dbReference>
<dbReference type="AlphaFoldDB" id="A0A316FX59"/>
<gene>
    <name evidence="2" type="ORF">C8D97_103118</name>
</gene>
<protein>
    <recommendedName>
        <fullName evidence="4">Lipid A deacylase LpxR family protein</fullName>
    </recommendedName>
</protein>
<dbReference type="Gene3D" id="2.40.128.140">
    <property type="entry name" value="Outer membrane protein"/>
    <property type="match status" value="1"/>
</dbReference>
<evidence type="ECO:0000256" key="1">
    <source>
        <dbReference type="SAM" id="Phobius"/>
    </source>
</evidence>
<dbReference type="EMBL" id="QGGU01000003">
    <property type="protein sequence ID" value="PWK53291.1"/>
    <property type="molecule type" value="Genomic_DNA"/>
</dbReference>
<accession>A0A316FX59</accession>
<dbReference type="Pfam" id="PF09982">
    <property type="entry name" value="LpxR"/>
    <property type="match status" value="1"/>
</dbReference>
<proteinExistence type="predicted"/>
<dbReference type="Proteomes" id="UP000245790">
    <property type="component" value="Unassembled WGS sequence"/>
</dbReference>
<keyword evidence="1" id="KW-0472">Membrane</keyword>
<comment type="caution">
    <text evidence="2">The sequence shown here is derived from an EMBL/GenBank/DDBJ whole genome shotgun (WGS) entry which is preliminary data.</text>
</comment>
<keyword evidence="1" id="KW-0812">Transmembrane</keyword>
<evidence type="ECO:0008006" key="4">
    <source>
        <dbReference type="Google" id="ProtNLM"/>
    </source>
</evidence>
<dbReference type="InterPro" id="IPR018707">
    <property type="entry name" value="LpxR"/>
</dbReference>
<keyword evidence="3" id="KW-1185">Reference proteome</keyword>